<comment type="cofactor">
    <cofactor evidence="5">
        <name>Ca(2+)</name>
        <dbReference type="ChEBI" id="CHEBI:29108"/>
    </cofactor>
    <text evidence="5">Binds 1 Ca(2+) ion per subunit.</text>
</comment>
<evidence type="ECO:0000256" key="2">
    <source>
        <dbReference type="ARBA" id="ARBA00022525"/>
    </source>
</evidence>
<keyword evidence="5 8" id="KW-0106">Calcium</keyword>
<feature type="active site" evidence="4">
    <location>
        <position position="74"/>
    </location>
</feature>
<comment type="subcellular location">
    <subcellularLocation>
        <location evidence="1 8">Secreted</location>
    </subcellularLocation>
</comment>
<name>A0A7F5R1Y9_AGRPL</name>
<dbReference type="InterPro" id="IPR033112">
    <property type="entry name" value="PLA2_Asp_AS"/>
</dbReference>
<evidence type="ECO:0000256" key="8">
    <source>
        <dbReference type="RuleBase" id="RU361236"/>
    </source>
</evidence>
<keyword evidence="10" id="KW-1185">Reference proteome</keyword>
<dbReference type="PROSITE" id="PS00119">
    <property type="entry name" value="PA2_ASP"/>
    <property type="match status" value="1"/>
</dbReference>
<dbReference type="SUPFAM" id="SSF48619">
    <property type="entry name" value="Phospholipase A2, PLA2"/>
    <property type="match status" value="1"/>
</dbReference>
<feature type="disulfide bond" evidence="6">
    <location>
        <begin position="77"/>
        <end position="125"/>
    </location>
</feature>
<keyword evidence="8" id="KW-0378">Hydrolase</keyword>
<evidence type="ECO:0000259" key="9">
    <source>
        <dbReference type="SMART" id="SM00085"/>
    </source>
</evidence>
<dbReference type="SMART" id="SM00085">
    <property type="entry name" value="PA2c"/>
    <property type="match status" value="1"/>
</dbReference>
<keyword evidence="5" id="KW-0479">Metal-binding</keyword>
<dbReference type="GO" id="GO:0005509">
    <property type="term" value="F:calcium ion binding"/>
    <property type="evidence" value="ECO:0007669"/>
    <property type="project" value="InterPro"/>
</dbReference>
<gene>
    <name evidence="11" type="primary">LOC108734336</name>
</gene>
<dbReference type="GeneID" id="108734336"/>
<dbReference type="PANTHER" id="PTHR11716">
    <property type="entry name" value="PHOSPHOLIPASE A2 FAMILY MEMBER"/>
    <property type="match status" value="1"/>
</dbReference>
<comment type="catalytic activity">
    <reaction evidence="8">
        <text>a 1,2-diacyl-sn-glycero-3-phosphocholine + H2O = a 1-acyl-sn-glycero-3-phosphocholine + a fatty acid + H(+)</text>
        <dbReference type="Rhea" id="RHEA:15801"/>
        <dbReference type="ChEBI" id="CHEBI:15377"/>
        <dbReference type="ChEBI" id="CHEBI:15378"/>
        <dbReference type="ChEBI" id="CHEBI:28868"/>
        <dbReference type="ChEBI" id="CHEBI:57643"/>
        <dbReference type="ChEBI" id="CHEBI:58168"/>
        <dbReference type="EC" id="3.1.1.4"/>
    </reaction>
</comment>
<dbReference type="InterPro" id="IPR016090">
    <property type="entry name" value="PLA2-like_dom"/>
</dbReference>
<dbReference type="PROSITE" id="PS00118">
    <property type="entry name" value="PA2_HIS"/>
    <property type="match status" value="1"/>
</dbReference>
<dbReference type="InterPro" id="IPR033113">
    <property type="entry name" value="PLA2_histidine"/>
</dbReference>
<keyword evidence="3 6" id="KW-1015">Disulfide bond</keyword>
<feature type="binding site" evidence="5">
    <location>
        <position position="56"/>
    </location>
    <ligand>
        <name>Ca(2+)</name>
        <dbReference type="ChEBI" id="CHEBI:29108"/>
    </ligand>
</feature>
<feature type="disulfide bond" evidence="6">
    <location>
        <begin position="70"/>
        <end position="132"/>
    </location>
</feature>
<dbReference type="GO" id="GO:0005576">
    <property type="term" value="C:extracellular region"/>
    <property type="evidence" value="ECO:0007669"/>
    <property type="project" value="UniProtKB-SubCell"/>
</dbReference>
<dbReference type="GO" id="GO:0050482">
    <property type="term" value="P:arachidonate secretion"/>
    <property type="evidence" value="ECO:0007669"/>
    <property type="project" value="InterPro"/>
</dbReference>
<dbReference type="AlphaFoldDB" id="A0A7F5R1Y9"/>
<feature type="binding site" evidence="5">
    <location>
        <position position="54"/>
    </location>
    <ligand>
        <name>Ca(2+)</name>
        <dbReference type="ChEBI" id="CHEBI:29108"/>
    </ligand>
</feature>
<feature type="disulfide bond" evidence="6">
    <location>
        <begin position="104"/>
        <end position="123"/>
    </location>
</feature>
<accession>A0A7F5R1Y9</accession>
<dbReference type="RefSeq" id="XP_025828918.1">
    <property type="nucleotide sequence ID" value="XM_025973133.1"/>
</dbReference>
<organism evidence="10 11">
    <name type="scientific">Agrilus planipennis</name>
    <name type="common">Emerald ash borer</name>
    <name type="synonym">Agrilus marcopoli</name>
    <dbReference type="NCBI Taxonomy" id="224129"/>
    <lineage>
        <taxon>Eukaryota</taxon>
        <taxon>Metazoa</taxon>
        <taxon>Ecdysozoa</taxon>
        <taxon>Arthropoda</taxon>
        <taxon>Hexapoda</taxon>
        <taxon>Insecta</taxon>
        <taxon>Pterygota</taxon>
        <taxon>Neoptera</taxon>
        <taxon>Endopterygota</taxon>
        <taxon>Coleoptera</taxon>
        <taxon>Polyphaga</taxon>
        <taxon>Elateriformia</taxon>
        <taxon>Buprestoidea</taxon>
        <taxon>Buprestidae</taxon>
        <taxon>Agrilinae</taxon>
        <taxon>Agrilus</taxon>
    </lineage>
</organism>
<dbReference type="Pfam" id="PF00068">
    <property type="entry name" value="Phospholip_A2_1"/>
    <property type="match status" value="1"/>
</dbReference>
<protein>
    <recommendedName>
        <fullName evidence="8">Phospholipase A2</fullName>
        <ecNumber evidence="8">3.1.1.4</ecNumber>
    </recommendedName>
</protein>
<feature type="domain" description="Phospholipase A2-like central" evidence="9">
    <location>
        <begin position="29"/>
        <end position="154"/>
    </location>
</feature>
<evidence type="ECO:0000256" key="3">
    <source>
        <dbReference type="ARBA" id="ARBA00023157"/>
    </source>
</evidence>
<evidence type="ECO:0000256" key="5">
    <source>
        <dbReference type="PIRSR" id="PIRSR601211-2"/>
    </source>
</evidence>
<sequence>MILKFEKSKSEILNDLNISNQNDTRPKRSVFGLFNMISCATGCNPLTYKKYGCYCGFLGSGIAVDGIDKCCQHHDWCYSAADCPMWSEYFIPYYWICHRNEPLCGTIHHGEWGGPTSCAYKLCECDRKFAMCLSRYLCPSSRALCTSSPLRLLQNIL</sequence>
<dbReference type="OrthoDB" id="5841574at2759"/>
<dbReference type="InterPro" id="IPR001211">
    <property type="entry name" value="PLA2"/>
</dbReference>
<keyword evidence="8" id="KW-0443">Lipid metabolism</keyword>
<proteinExistence type="inferred from homology"/>
<dbReference type="PANTHER" id="PTHR11716:SF107">
    <property type="entry name" value="PHOSPHOLIPASE A2"/>
    <property type="match status" value="1"/>
</dbReference>
<dbReference type="EC" id="3.1.1.4" evidence="8"/>
<dbReference type="KEGG" id="apln:108734336"/>
<dbReference type="Proteomes" id="UP000192223">
    <property type="component" value="Unplaced"/>
</dbReference>
<dbReference type="GO" id="GO:0016042">
    <property type="term" value="P:lipid catabolic process"/>
    <property type="evidence" value="ECO:0007669"/>
    <property type="project" value="InterPro"/>
</dbReference>
<dbReference type="InParanoid" id="A0A7F5R1Y9"/>
<evidence type="ECO:0000256" key="7">
    <source>
        <dbReference type="RuleBase" id="RU003654"/>
    </source>
</evidence>
<evidence type="ECO:0000256" key="1">
    <source>
        <dbReference type="ARBA" id="ARBA00004613"/>
    </source>
</evidence>
<dbReference type="PRINTS" id="PR00389">
    <property type="entry name" value="PHPHLIPASEA2"/>
</dbReference>
<evidence type="ECO:0000313" key="10">
    <source>
        <dbReference type="Proteomes" id="UP000192223"/>
    </source>
</evidence>
<feature type="disulfide bond" evidence="6">
    <location>
        <begin position="55"/>
        <end position="71"/>
    </location>
</feature>
<comment type="similarity">
    <text evidence="7">Belongs to the phospholipase A2 family.</text>
</comment>
<dbReference type="GO" id="GO:0004623">
    <property type="term" value="F:phospholipase A2 activity"/>
    <property type="evidence" value="ECO:0007669"/>
    <property type="project" value="UniProtKB-EC"/>
</dbReference>
<feature type="binding site" evidence="5">
    <location>
        <position position="75"/>
    </location>
    <ligand>
        <name>Ca(2+)</name>
        <dbReference type="ChEBI" id="CHEBI:29108"/>
    </ligand>
</feature>
<dbReference type="GO" id="GO:0006644">
    <property type="term" value="P:phospholipid metabolic process"/>
    <property type="evidence" value="ECO:0007669"/>
    <property type="project" value="InterPro"/>
</dbReference>
<evidence type="ECO:0000313" key="11">
    <source>
        <dbReference type="RefSeq" id="XP_025828918.1"/>
    </source>
</evidence>
<feature type="active site" evidence="4">
    <location>
        <position position="126"/>
    </location>
</feature>
<dbReference type="CDD" id="cd00125">
    <property type="entry name" value="PLA2c"/>
    <property type="match status" value="1"/>
</dbReference>
<keyword evidence="2 8" id="KW-0964">Secreted</keyword>
<evidence type="ECO:0000256" key="6">
    <source>
        <dbReference type="PIRSR" id="PIRSR601211-3"/>
    </source>
</evidence>
<reference evidence="11" key="1">
    <citation type="submission" date="2025-08" db="UniProtKB">
        <authorList>
            <consortium name="RefSeq"/>
        </authorList>
    </citation>
    <scope>IDENTIFICATION</scope>
    <source>
        <tissue evidence="11">Entire body</tissue>
    </source>
</reference>
<dbReference type="InterPro" id="IPR036444">
    <property type="entry name" value="PLipase_A2_dom_sf"/>
</dbReference>
<dbReference type="Gene3D" id="1.20.90.10">
    <property type="entry name" value="Phospholipase A2 domain"/>
    <property type="match status" value="1"/>
</dbReference>
<evidence type="ECO:0000256" key="4">
    <source>
        <dbReference type="PIRSR" id="PIRSR601211-1"/>
    </source>
</evidence>